<dbReference type="Gene3D" id="1.10.287.1060">
    <property type="entry name" value="ESAT-6-like"/>
    <property type="match status" value="1"/>
</dbReference>
<sequence length="110" mass="12063">MSRSTQLDPVEIHKQASNHDQTRENIVGQLDQLKVDVQNVLQASGSAATRALSTSTDSWVESVKKTVISHMEAMAQNIRREADGQEATDESLNSQIMNIPIETGNFLGGR</sequence>
<gene>
    <name evidence="2" type="ORF">ACFPM7_29165</name>
</gene>
<evidence type="ECO:0000313" key="3">
    <source>
        <dbReference type="Proteomes" id="UP001596157"/>
    </source>
</evidence>
<proteinExistence type="predicted"/>
<evidence type="ECO:0000256" key="1">
    <source>
        <dbReference type="SAM" id="MobiDB-lite"/>
    </source>
</evidence>
<keyword evidence="3" id="KW-1185">Reference proteome</keyword>
<accession>A0ABW0EZY4</accession>
<dbReference type="EMBL" id="JBHSKF010000021">
    <property type="protein sequence ID" value="MFC5291140.1"/>
    <property type="molecule type" value="Genomic_DNA"/>
</dbReference>
<evidence type="ECO:0008006" key="4">
    <source>
        <dbReference type="Google" id="ProtNLM"/>
    </source>
</evidence>
<reference evidence="3" key="1">
    <citation type="journal article" date="2019" name="Int. J. Syst. Evol. Microbiol.">
        <title>The Global Catalogue of Microorganisms (GCM) 10K type strain sequencing project: providing services to taxonomists for standard genome sequencing and annotation.</title>
        <authorList>
            <consortium name="The Broad Institute Genomics Platform"/>
            <consortium name="The Broad Institute Genome Sequencing Center for Infectious Disease"/>
            <person name="Wu L."/>
            <person name="Ma J."/>
        </authorList>
    </citation>
    <scope>NUCLEOTIDE SEQUENCE [LARGE SCALE GENOMIC DNA]</scope>
    <source>
        <strain evidence="3">CCUG 59778</strain>
    </source>
</reference>
<dbReference type="RefSeq" id="WP_378251053.1">
    <property type="nucleotide sequence ID" value="NZ_JBHSKF010000021.1"/>
</dbReference>
<dbReference type="Proteomes" id="UP001596157">
    <property type="component" value="Unassembled WGS sequence"/>
</dbReference>
<comment type="caution">
    <text evidence="2">The sequence shown here is derived from an EMBL/GenBank/DDBJ whole genome shotgun (WGS) entry which is preliminary data.</text>
</comment>
<name>A0ABW0EZY4_9PSEU</name>
<feature type="region of interest" description="Disordered" evidence="1">
    <location>
        <begin position="1"/>
        <end position="21"/>
    </location>
</feature>
<protein>
    <recommendedName>
        <fullName evidence="4">WXG100 family type VII secretion target</fullName>
    </recommendedName>
</protein>
<evidence type="ECO:0000313" key="2">
    <source>
        <dbReference type="EMBL" id="MFC5291140.1"/>
    </source>
</evidence>
<organism evidence="2 3">
    <name type="scientific">Actinokineospora guangxiensis</name>
    <dbReference type="NCBI Taxonomy" id="1490288"/>
    <lineage>
        <taxon>Bacteria</taxon>
        <taxon>Bacillati</taxon>
        <taxon>Actinomycetota</taxon>
        <taxon>Actinomycetes</taxon>
        <taxon>Pseudonocardiales</taxon>
        <taxon>Pseudonocardiaceae</taxon>
        <taxon>Actinokineospora</taxon>
    </lineage>
</organism>